<dbReference type="AlphaFoldDB" id="A0AAW2UT42"/>
<dbReference type="GO" id="GO:0003724">
    <property type="term" value="F:RNA helicase activity"/>
    <property type="evidence" value="ECO:0007669"/>
    <property type="project" value="UniProtKB-EC"/>
</dbReference>
<dbReference type="Pfam" id="PF07717">
    <property type="entry name" value="OB_NTP_bind"/>
    <property type="match status" value="1"/>
</dbReference>
<dbReference type="PANTHER" id="PTHR18934">
    <property type="entry name" value="ATP-DEPENDENT RNA HELICASE"/>
    <property type="match status" value="1"/>
</dbReference>
<comment type="catalytic activity">
    <reaction evidence="6">
        <text>ATP + H2O = ADP + phosphate + H(+)</text>
        <dbReference type="Rhea" id="RHEA:13065"/>
        <dbReference type="ChEBI" id="CHEBI:15377"/>
        <dbReference type="ChEBI" id="CHEBI:15378"/>
        <dbReference type="ChEBI" id="CHEBI:30616"/>
        <dbReference type="ChEBI" id="CHEBI:43474"/>
        <dbReference type="ChEBI" id="CHEBI:456216"/>
        <dbReference type="EC" id="3.6.4.13"/>
    </reaction>
</comment>
<dbReference type="GO" id="GO:0016787">
    <property type="term" value="F:hydrolase activity"/>
    <property type="evidence" value="ECO:0007669"/>
    <property type="project" value="UniProtKB-KW"/>
</dbReference>
<evidence type="ECO:0000256" key="5">
    <source>
        <dbReference type="ARBA" id="ARBA00022840"/>
    </source>
</evidence>
<dbReference type="InterPro" id="IPR027417">
    <property type="entry name" value="P-loop_NTPase"/>
</dbReference>
<evidence type="ECO:0000313" key="9">
    <source>
        <dbReference type="EMBL" id="KAL0420072.1"/>
    </source>
</evidence>
<dbReference type="FunFam" id="1.20.120.1080:FF:000021">
    <property type="entry name" value="ATP-dependent RNA helicase DEAH13"/>
    <property type="match status" value="1"/>
</dbReference>
<evidence type="ECO:0000256" key="6">
    <source>
        <dbReference type="ARBA" id="ARBA00047984"/>
    </source>
</evidence>
<proteinExistence type="predicted"/>
<dbReference type="InterPro" id="IPR056371">
    <property type="entry name" value="DHX37-like_C"/>
</dbReference>
<dbReference type="InterPro" id="IPR048333">
    <property type="entry name" value="HA2_WH"/>
</dbReference>
<reference evidence="9" key="2">
    <citation type="journal article" date="2024" name="Plant">
        <title>Genomic evolution and insights into agronomic trait innovations of Sesamum species.</title>
        <authorList>
            <person name="Miao H."/>
            <person name="Wang L."/>
            <person name="Qu L."/>
            <person name="Liu H."/>
            <person name="Sun Y."/>
            <person name="Le M."/>
            <person name="Wang Q."/>
            <person name="Wei S."/>
            <person name="Zheng Y."/>
            <person name="Lin W."/>
            <person name="Duan Y."/>
            <person name="Cao H."/>
            <person name="Xiong S."/>
            <person name="Wang X."/>
            <person name="Wei L."/>
            <person name="Li C."/>
            <person name="Ma Q."/>
            <person name="Ju M."/>
            <person name="Zhao R."/>
            <person name="Li G."/>
            <person name="Mu C."/>
            <person name="Tian Q."/>
            <person name="Mei H."/>
            <person name="Zhang T."/>
            <person name="Gao T."/>
            <person name="Zhang H."/>
        </authorList>
    </citation>
    <scope>NUCLEOTIDE SEQUENCE</scope>
    <source>
        <strain evidence="9">G02</strain>
    </source>
</reference>
<dbReference type="GO" id="GO:0000462">
    <property type="term" value="P:maturation of SSU-rRNA from tricistronic rRNA transcript (SSU-rRNA, 5.8S rRNA, LSU-rRNA)"/>
    <property type="evidence" value="ECO:0007669"/>
    <property type="project" value="TreeGrafter"/>
</dbReference>
<evidence type="ECO:0000256" key="1">
    <source>
        <dbReference type="ARBA" id="ARBA00012552"/>
    </source>
</evidence>
<keyword evidence="5" id="KW-0067">ATP-binding</keyword>
<dbReference type="InterPro" id="IPR001650">
    <property type="entry name" value="Helicase_C-like"/>
</dbReference>
<dbReference type="SMART" id="SM00847">
    <property type="entry name" value="HA2"/>
    <property type="match status" value="1"/>
</dbReference>
<dbReference type="SMART" id="SM00490">
    <property type="entry name" value="HELICc"/>
    <property type="match status" value="1"/>
</dbReference>
<evidence type="ECO:0000256" key="7">
    <source>
        <dbReference type="SAM" id="MobiDB-lite"/>
    </source>
</evidence>
<dbReference type="GO" id="GO:0003723">
    <property type="term" value="F:RNA binding"/>
    <property type="evidence" value="ECO:0007669"/>
    <property type="project" value="TreeGrafter"/>
</dbReference>
<dbReference type="Gene3D" id="3.40.50.300">
    <property type="entry name" value="P-loop containing nucleotide triphosphate hydrolases"/>
    <property type="match status" value="1"/>
</dbReference>
<evidence type="ECO:0000256" key="2">
    <source>
        <dbReference type="ARBA" id="ARBA00022741"/>
    </source>
</evidence>
<feature type="compositionally biased region" description="Basic and acidic residues" evidence="7">
    <location>
        <begin position="217"/>
        <end position="239"/>
    </location>
</feature>
<sequence>MLPASSQLRVFEEVREGERLVVVATNVAETSLTIPGIKYVVDTGREKVKNYNSSNGMESYEIQWISKASASQRAGRAGRTGPGHCYRLYSSAVFNNLFPDFSSAEISKVPVDGVVANFPFPTPPETNALIEAEHCLKVLEALDGNGRLTPLGKAMARYPMSPRHSRMLLTAIQIMQQVKEYARANLVLAYAVAAAAALSLANPFLVNFEGSLNDANDLHHDEKAGSEESKKATDTEENSRKKKLKQAAKASREKFSNPTSDALTIAFALQCFELSGSRTEFCSENALHYKTMEEMSKLRKQLLQLVLGSSFTDVQQEFSWIHGNFEDVECAWRVSSEKHPLLLNEEEILGQAICAGWADRVARRVKGASVLSEGDRKVNSARYQACMVKETVFLHRWSSLAKSPPEYLVYSELLHTKRPYIHGATIVKSNWLVQYARPLCSFSAPLSDPKPYYNPTADQVFSWVAPTFGPHLWPLPLHGLPIKDDFNRVAVFACSLLEGQVLPCLKAVRKFLAASPASMLKPEAWGLKRVGNLLSKLNRKGRVIDSCAKLRMLWEENPIELFPEIQDWFQEGFRIQFKELWQEMLHQAALDSKERFSKRISKGKKKV</sequence>
<evidence type="ECO:0000256" key="4">
    <source>
        <dbReference type="ARBA" id="ARBA00022806"/>
    </source>
</evidence>
<dbReference type="EMBL" id="JACGWJ010000005">
    <property type="protein sequence ID" value="KAL0420072.1"/>
    <property type="molecule type" value="Genomic_DNA"/>
</dbReference>
<evidence type="ECO:0000256" key="3">
    <source>
        <dbReference type="ARBA" id="ARBA00022801"/>
    </source>
</evidence>
<dbReference type="Pfam" id="PF21010">
    <property type="entry name" value="HA2_C"/>
    <property type="match status" value="1"/>
</dbReference>
<dbReference type="GO" id="GO:0005524">
    <property type="term" value="F:ATP binding"/>
    <property type="evidence" value="ECO:0007669"/>
    <property type="project" value="UniProtKB-KW"/>
</dbReference>
<dbReference type="Pfam" id="PF04408">
    <property type="entry name" value="WHD_HA2"/>
    <property type="match status" value="1"/>
</dbReference>
<comment type="caution">
    <text evidence="9">The sequence shown here is derived from an EMBL/GenBank/DDBJ whole genome shotgun (WGS) entry which is preliminary data.</text>
</comment>
<dbReference type="InterPro" id="IPR011709">
    <property type="entry name" value="DEAD-box_helicase_OB_fold"/>
</dbReference>
<evidence type="ECO:0000259" key="8">
    <source>
        <dbReference type="PROSITE" id="PS51194"/>
    </source>
</evidence>
<keyword evidence="2" id="KW-0547">Nucleotide-binding</keyword>
<dbReference type="Pfam" id="PF23362">
    <property type="entry name" value="DHX37_C"/>
    <property type="match status" value="1"/>
</dbReference>
<organism evidence="9">
    <name type="scientific">Sesamum radiatum</name>
    <name type="common">Black benniseed</name>
    <dbReference type="NCBI Taxonomy" id="300843"/>
    <lineage>
        <taxon>Eukaryota</taxon>
        <taxon>Viridiplantae</taxon>
        <taxon>Streptophyta</taxon>
        <taxon>Embryophyta</taxon>
        <taxon>Tracheophyta</taxon>
        <taxon>Spermatophyta</taxon>
        <taxon>Magnoliopsida</taxon>
        <taxon>eudicotyledons</taxon>
        <taxon>Gunneridae</taxon>
        <taxon>Pentapetalae</taxon>
        <taxon>asterids</taxon>
        <taxon>lamiids</taxon>
        <taxon>Lamiales</taxon>
        <taxon>Pedaliaceae</taxon>
        <taxon>Sesamum</taxon>
    </lineage>
</organism>
<dbReference type="InterPro" id="IPR007502">
    <property type="entry name" value="Helicase-assoc_dom"/>
</dbReference>
<keyword evidence="3" id="KW-0378">Hydrolase</keyword>
<gene>
    <name evidence="9" type="ORF">Sradi_1420700</name>
</gene>
<dbReference type="CDD" id="cd18791">
    <property type="entry name" value="SF2_C_RHA"/>
    <property type="match status" value="1"/>
</dbReference>
<feature type="region of interest" description="Disordered" evidence="7">
    <location>
        <begin position="217"/>
        <end position="255"/>
    </location>
</feature>
<protein>
    <recommendedName>
        <fullName evidence="1">RNA helicase</fullName>
        <ecNumber evidence="1">3.6.4.13</ecNumber>
    </recommendedName>
</protein>
<dbReference type="EC" id="3.6.4.13" evidence="1"/>
<dbReference type="PANTHER" id="PTHR18934:SF99">
    <property type="entry name" value="ATP-DEPENDENT RNA HELICASE DHX37-RELATED"/>
    <property type="match status" value="1"/>
</dbReference>
<dbReference type="GO" id="GO:0005730">
    <property type="term" value="C:nucleolus"/>
    <property type="evidence" value="ECO:0007669"/>
    <property type="project" value="TreeGrafter"/>
</dbReference>
<dbReference type="PROSITE" id="PS51194">
    <property type="entry name" value="HELICASE_CTER"/>
    <property type="match status" value="1"/>
</dbReference>
<keyword evidence="4 9" id="KW-0347">Helicase</keyword>
<dbReference type="Pfam" id="PF00271">
    <property type="entry name" value="Helicase_C"/>
    <property type="match status" value="1"/>
</dbReference>
<reference evidence="9" key="1">
    <citation type="submission" date="2020-06" db="EMBL/GenBank/DDBJ databases">
        <authorList>
            <person name="Li T."/>
            <person name="Hu X."/>
            <person name="Zhang T."/>
            <person name="Song X."/>
            <person name="Zhang H."/>
            <person name="Dai N."/>
            <person name="Sheng W."/>
            <person name="Hou X."/>
            <person name="Wei L."/>
        </authorList>
    </citation>
    <scope>NUCLEOTIDE SEQUENCE</scope>
    <source>
        <strain evidence="9">G02</strain>
        <tissue evidence="9">Leaf</tissue>
    </source>
</reference>
<dbReference type="SUPFAM" id="SSF52540">
    <property type="entry name" value="P-loop containing nucleoside triphosphate hydrolases"/>
    <property type="match status" value="1"/>
</dbReference>
<dbReference type="Gene3D" id="1.20.120.1080">
    <property type="match status" value="1"/>
</dbReference>
<name>A0AAW2UT42_SESRA</name>
<feature type="domain" description="Helicase C-terminal" evidence="8">
    <location>
        <begin position="1"/>
        <end position="130"/>
    </location>
</feature>
<accession>A0AAW2UT42</accession>